<sequence>MLDLMRRFFIVISILVALLALAAGVGYVYVKQMLSKLPVENLEFSIAGFAYKHVRLDHLEFTYIDNTQEPALRAPVRLDDVFITWEWQAFRPNLQIIEVGQLQASLNQWPTLANEVVGELVETDAEDGFELEKWQLPDNWRITADIPHLLQIEQLSLDLPCAEQRCQYSGELYFESTNKERLIVPDEPQVTNLRLKLSPYRDFAEMEQIDLLINYEVAGELPSLAVNLHSPGHLQVVMTQHLDRSNRLRGEIEAQFEPSAVWISDHLTLWYPELEQTLPRALELFSDSVNIDLDIQAELPDTQLSRWQNELTGALQGSLELTNQVIIGVQSRLERGAEIQFSGDTTLTLLPGLYPNLSGYLNDSLGGSPGDAFSSYAAQLSEPVQGEFSWQFEFPPGTVPGSWHRQVDGQADFNLTPANWLQIDDIGRIRPQASGEVHFTAGQLAHLDLLAEGKFEATELTDAMAELGLEPGIVSWSLHAQSENQLDLGALPVLLKLQSQGATDVSLDSRLLLNIDIDNGTLAAHSEHGLLSLRQAAMQIGDAQLTGLTLHAPFTLQLSPELELQLSSETPAAGSTALRLPLQDDNIEAPAVKLELANWIWRSDLGAADGLSQSSFQSDIDLNADAVVAPGLKAINWRWYGSLQSQPLAPAPLASLDGRLTNSAGLVLRNQSDLAAEHLVVDWQLTDIFWLAGNPIAGTLADWPELVSLERGRGRAAGQFTLPLDGSAPQLTATAALSDTAGIYDTIDVGGVNADLELSTDFDTLDVALTNASMQRIQFGLPMGPARFAFNYTASIDQLLAGQLELTDNRLSLLSGDVGIENRIYDLSRDEITLRVDIAQLDLQQLLSEYPATDIHGQGLISGAIPIRWRAGRGFMVDDGRIHALAPGGVIQYRAERAQQLRETNPALRIVMDALDDFHYSVLEGGVSYNEDGTLELALSIEGQNPELEGGRPVRLDITIAEDLPALLASLQLTNQLNDLIQERVQQRLIESLR</sequence>
<dbReference type="Proteomes" id="UP000287410">
    <property type="component" value="Unassembled WGS sequence"/>
</dbReference>
<comment type="caution">
    <text evidence="1">The sequence shown here is derived from an EMBL/GenBank/DDBJ whole genome shotgun (WGS) entry which is preliminary data.</text>
</comment>
<evidence type="ECO:0000313" key="2">
    <source>
        <dbReference type="Proteomes" id="UP000287410"/>
    </source>
</evidence>
<proteinExistence type="predicted"/>
<dbReference type="EMBL" id="PIPN01000001">
    <property type="protein sequence ID" value="RUO32006.1"/>
    <property type="molecule type" value="Genomic_DNA"/>
</dbReference>
<dbReference type="InterPro" id="IPR021730">
    <property type="entry name" value="YdbH"/>
</dbReference>
<organism evidence="1 2">
    <name type="scientific">Aliidiomarina sedimenti</name>
    <dbReference type="NCBI Taxonomy" id="1933879"/>
    <lineage>
        <taxon>Bacteria</taxon>
        <taxon>Pseudomonadati</taxon>
        <taxon>Pseudomonadota</taxon>
        <taxon>Gammaproteobacteria</taxon>
        <taxon>Alteromonadales</taxon>
        <taxon>Idiomarinaceae</taxon>
        <taxon>Aliidiomarina</taxon>
    </lineage>
</organism>
<keyword evidence="2" id="KW-1185">Reference proteome</keyword>
<evidence type="ECO:0000313" key="1">
    <source>
        <dbReference type="EMBL" id="RUO32006.1"/>
    </source>
</evidence>
<dbReference type="Pfam" id="PF11739">
    <property type="entry name" value="YdbH-like"/>
    <property type="match status" value="1"/>
</dbReference>
<reference evidence="1 2" key="1">
    <citation type="journal article" date="2018" name="Front. Microbiol.">
        <title>Genome-Based Analysis Reveals the Taxonomy and Diversity of the Family Idiomarinaceae.</title>
        <authorList>
            <person name="Liu Y."/>
            <person name="Lai Q."/>
            <person name="Shao Z."/>
        </authorList>
    </citation>
    <scope>NUCLEOTIDE SEQUENCE [LARGE SCALE GENOMIC DNA]</scope>
    <source>
        <strain evidence="1 2">GBSy1</strain>
    </source>
</reference>
<name>A0ABY0C2H8_9GAMM</name>
<gene>
    <name evidence="1" type="ORF">CWE12_03175</name>
</gene>
<protein>
    <recommendedName>
        <fullName evidence="3">Dicarboxylate transport domain-containing protein</fullName>
    </recommendedName>
</protein>
<accession>A0ABY0C2H8</accession>
<evidence type="ECO:0008006" key="3">
    <source>
        <dbReference type="Google" id="ProtNLM"/>
    </source>
</evidence>